<dbReference type="PANTHER" id="PTHR12932:SF9">
    <property type="entry name" value="TUBULIN POLYMERIZATION-PROMOTING PROTEIN HOMOLOG"/>
    <property type="match status" value="1"/>
</dbReference>
<dbReference type="PANTHER" id="PTHR12932">
    <property type="entry name" value="P25 ALPHA-RELATED"/>
    <property type="match status" value="1"/>
</dbReference>
<dbReference type="EMBL" id="VJMH01007021">
    <property type="protein sequence ID" value="KAF0685975.1"/>
    <property type="molecule type" value="Genomic_DNA"/>
</dbReference>
<keyword evidence="5" id="KW-1185">Reference proteome</keyword>
<name>A0A485LKB5_9STRA</name>
<reference evidence="3" key="2">
    <citation type="submission" date="2019-06" db="EMBL/GenBank/DDBJ databases">
        <title>Genomics analysis of Aphanomyces spp. identifies a new class of oomycete effector associated with host adaptation.</title>
        <authorList>
            <person name="Gaulin E."/>
        </authorList>
    </citation>
    <scope>NUCLEOTIDE SEQUENCE</scope>
    <source>
        <strain evidence="3">CBS 578.67</strain>
    </source>
</reference>
<evidence type="ECO:0000313" key="3">
    <source>
        <dbReference type="EMBL" id="KAF0685975.1"/>
    </source>
</evidence>
<feature type="compositionally biased region" description="Low complexity" evidence="2">
    <location>
        <begin position="196"/>
        <end position="208"/>
    </location>
</feature>
<comment type="similarity">
    <text evidence="1">Belongs to the TPPP family.</text>
</comment>
<feature type="region of interest" description="Disordered" evidence="2">
    <location>
        <begin position="416"/>
        <end position="438"/>
    </location>
</feature>
<evidence type="ECO:0000313" key="5">
    <source>
        <dbReference type="Proteomes" id="UP000332933"/>
    </source>
</evidence>
<dbReference type="GO" id="GO:0001578">
    <property type="term" value="P:microtubule bundle formation"/>
    <property type="evidence" value="ECO:0007669"/>
    <property type="project" value="TreeGrafter"/>
</dbReference>
<proteinExistence type="inferred from homology"/>
<dbReference type="Pfam" id="PF05517">
    <property type="entry name" value="p25-alpha"/>
    <property type="match status" value="1"/>
</dbReference>
<evidence type="ECO:0000256" key="1">
    <source>
        <dbReference type="ARBA" id="ARBA00010994"/>
    </source>
</evidence>
<dbReference type="GO" id="GO:0005874">
    <property type="term" value="C:microtubule"/>
    <property type="evidence" value="ECO:0007669"/>
    <property type="project" value="TreeGrafter"/>
</dbReference>
<organism evidence="4 5">
    <name type="scientific">Aphanomyces stellatus</name>
    <dbReference type="NCBI Taxonomy" id="120398"/>
    <lineage>
        <taxon>Eukaryota</taxon>
        <taxon>Sar</taxon>
        <taxon>Stramenopiles</taxon>
        <taxon>Oomycota</taxon>
        <taxon>Saprolegniomycetes</taxon>
        <taxon>Saprolegniales</taxon>
        <taxon>Verrucalvaceae</taxon>
        <taxon>Aphanomyces</taxon>
    </lineage>
</organism>
<dbReference type="Gene3D" id="1.10.238.10">
    <property type="entry name" value="EF-hand"/>
    <property type="match status" value="1"/>
</dbReference>
<dbReference type="AlphaFoldDB" id="A0A485LKB5"/>
<reference evidence="4 5" key="1">
    <citation type="submission" date="2019-03" db="EMBL/GenBank/DDBJ databases">
        <authorList>
            <person name="Gaulin E."/>
            <person name="Dumas B."/>
        </authorList>
    </citation>
    <scope>NUCLEOTIDE SEQUENCE [LARGE SCALE GENOMIC DNA]</scope>
    <source>
        <strain evidence="4">CBS 568.67</strain>
    </source>
</reference>
<dbReference type="GO" id="GO:0015631">
    <property type="term" value="F:tubulin binding"/>
    <property type="evidence" value="ECO:0007669"/>
    <property type="project" value="InterPro"/>
</dbReference>
<dbReference type="InterPro" id="IPR008907">
    <property type="entry name" value="TPP/p25"/>
</dbReference>
<dbReference type="EMBL" id="CAADRA010007047">
    <property type="protein sequence ID" value="VFT98845.1"/>
    <property type="molecule type" value="Genomic_DNA"/>
</dbReference>
<accession>A0A485LKB5</accession>
<evidence type="ECO:0000256" key="2">
    <source>
        <dbReference type="SAM" id="MobiDB-lite"/>
    </source>
</evidence>
<dbReference type="GO" id="GO:0046785">
    <property type="term" value="P:microtubule polymerization"/>
    <property type="evidence" value="ECO:0007669"/>
    <property type="project" value="InterPro"/>
</dbReference>
<dbReference type="SUPFAM" id="SSF47473">
    <property type="entry name" value="EF-hand"/>
    <property type="match status" value="1"/>
</dbReference>
<sequence length="438" mass="48330">MERDVYSSPPSHHRMTDDRSIPITLLTSMDELTIGSTTDPNDPHYLYQERKKSRMLQRSMSEIMHPSDVPPPPPAVVLQGDPNDPHTLLRAVFHYYCRFGRTKQAGVEATLDNVNFAKFCRECPQLVGPTFTMVDVDLTFCKVKIKGERRITYAMFLEALGIMALKKFPNMALDAAVPKLLQDHVATLACLQPGLSSPHRSSIVSSRITTHPSSSKSPPRHGSVVVTSAKDPFEPASQGLLLDKAQLSLETFERQVHMVDSLSQRWDGATAVELQDLEDRIKFCYMLQDEVHGFLGDVPRGHEASRRMGKDVELLSTTLEASVKYMVKMQIHRSSVVSSSAAASSPLPGDSPRGKENAALRKLFPNGPAQSVQDAMKKIMQLEEARIIGQLKGDMQGASRQSSIVVPDVKATAQEGELGDKCLDELEATARGPALERS</sequence>
<dbReference type="OrthoDB" id="548799at2759"/>
<dbReference type="GO" id="GO:0032273">
    <property type="term" value="P:positive regulation of protein polymerization"/>
    <property type="evidence" value="ECO:0007669"/>
    <property type="project" value="TreeGrafter"/>
</dbReference>
<feature type="region of interest" description="Disordered" evidence="2">
    <location>
        <begin position="195"/>
        <end position="226"/>
    </location>
</feature>
<protein>
    <submittedName>
        <fullName evidence="4">Aste57867_22178 protein</fullName>
    </submittedName>
</protein>
<evidence type="ECO:0000313" key="4">
    <source>
        <dbReference type="EMBL" id="VFT98845.1"/>
    </source>
</evidence>
<dbReference type="Proteomes" id="UP000332933">
    <property type="component" value="Unassembled WGS sequence"/>
</dbReference>
<dbReference type="InterPro" id="IPR011992">
    <property type="entry name" value="EF-hand-dom_pair"/>
</dbReference>
<feature type="region of interest" description="Disordered" evidence="2">
    <location>
        <begin position="1"/>
        <end position="20"/>
    </location>
</feature>
<gene>
    <name evidence="4" type="primary">Aste57867_22178</name>
    <name evidence="3" type="ORF">As57867_022109</name>
    <name evidence="4" type="ORF">ASTE57867_22178</name>
</gene>